<keyword evidence="4" id="KW-0813">Transport</keyword>
<comment type="subcellular location">
    <subcellularLocation>
        <location evidence="4">Membrane</location>
        <topology evidence="4">Multi-pass membrane protein</topology>
    </subcellularLocation>
</comment>
<organism evidence="5 6">
    <name type="scientific">Pomacea canaliculata</name>
    <name type="common">Golden apple snail</name>
    <dbReference type="NCBI Taxonomy" id="400727"/>
    <lineage>
        <taxon>Eukaryota</taxon>
        <taxon>Metazoa</taxon>
        <taxon>Spiralia</taxon>
        <taxon>Lophotrochozoa</taxon>
        <taxon>Mollusca</taxon>
        <taxon>Gastropoda</taxon>
        <taxon>Caenogastropoda</taxon>
        <taxon>Architaenioglossa</taxon>
        <taxon>Ampullarioidea</taxon>
        <taxon>Ampullariidae</taxon>
        <taxon>Pomacea</taxon>
    </lineage>
</organism>
<keyword evidence="4" id="KW-0186">Copper</keyword>
<keyword evidence="4" id="KW-0187">Copper transport</keyword>
<evidence type="ECO:0000313" key="5">
    <source>
        <dbReference type="EMBL" id="PVD22083.1"/>
    </source>
</evidence>
<keyword evidence="1 4" id="KW-0812">Transmembrane</keyword>
<dbReference type="PANTHER" id="PTHR12483:SF115">
    <property type="entry name" value="COPPER TRANSPORT PROTEIN"/>
    <property type="match status" value="1"/>
</dbReference>
<dbReference type="AlphaFoldDB" id="A0A2T7NLN6"/>
<comment type="caution">
    <text evidence="5">The sequence shown here is derived from an EMBL/GenBank/DDBJ whole genome shotgun (WGS) entry which is preliminary data.</text>
</comment>
<keyword evidence="6" id="KW-1185">Reference proteome</keyword>
<evidence type="ECO:0000256" key="4">
    <source>
        <dbReference type="RuleBase" id="RU367022"/>
    </source>
</evidence>
<keyword evidence="4" id="KW-0406">Ion transport</keyword>
<reference evidence="5 6" key="1">
    <citation type="submission" date="2018-04" db="EMBL/GenBank/DDBJ databases">
        <title>The genome of golden apple snail Pomacea canaliculata provides insight into stress tolerance and invasive adaptation.</title>
        <authorList>
            <person name="Liu C."/>
            <person name="Liu B."/>
            <person name="Ren Y."/>
            <person name="Zhang Y."/>
            <person name="Wang H."/>
            <person name="Li S."/>
            <person name="Jiang F."/>
            <person name="Yin L."/>
            <person name="Zhang G."/>
            <person name="Qian W."/>
            <person name="Fan W."/>
        </authorList>
    </citation>
    <scope>NUCLEOTIDE SEQUENCE [LARGE SCALE GENOMIC DNA]</scope>
    <source>
        <strain evidence="5">SZHN2017</strain>
        <tissue evidence="5">Muscle</tissue>
    </source>
</reference>
<evidence type="ECO:0000256" key="3">
    <source>
        <dbReference type="ARBA" id="ARBA00023136"/>
    </source>
</evidence>
<dbReference type="OrthoDB" id="161814at2759"/>
<comment type="similarity">
    <text evidence="4">Belongs to the copper transporter (Ctr) (TC 1.A.56) family. SLC31A subfamily.</text>
</comment>
<accession>A0A2T7NLN6</accession>
<keyword evidence="3 4" id="KW-0472">Membrane</keyword>
<name>A0A2T7NLN6_POMCA</name>
<dbReference type="PANTHER" id="PTHR12483">
    <property type="entry name" value="SOLUTE CARRIER FAMILY 31 COPPER TRANSPORTERS"/>
    <property type="match status" value="1"/>
</dbReference>
<keyword evidence="2 4" id="KW-1133">Transmembrane helix</keyword>
<dbReference type="Pfam" id="PF04145">
    <property type="entry name" value="Ctr"/>
    <property type="match status" value="1"/>
</dbReference>
<proteinExistence type="inferred from homology"/>
<dbReference type="EMBL" id="PZQS01000011">
    <property type="protein sequence ID" value="PVD22083.1"/>
    <property type="molecule type" value="Genomic_DNA"/>
</dbReference>
<feature type="transmembrane region" description="Helical" evidence="4">
    <location>
        <begin position="71"/>
        <end position="90"/>
    </location>
</feature>
<sequence length="189" mass="20943">MEGMPESEPGMNGMTTTLMAMNSSGTNGSSSGMNMNMNMGMSMDMPGMTMYFHDGYQEYILFQDLLTKSRGAFAGACIAVFFLGVFYELLKHAREVLQRRHGLLKSRSFHVNGTSGVDLRSVGTAMFSSLHLAQTVLHGLQILISYCLMLLFMTYNAYLCLCVILGITFGYFLVGWNRSSTEDVNEACH</sequence>
<feature type="transmembrane region" description="Helical" evidence="4">
    <location>
        <begin position="148"/>
        <end position="174"/>
    </location>
</feature>
<dbReference type="Proteomes" id="UP000245119">
    <property type="component" value="Linkage Group LG11"/>
</dbReference>
<evidence type="ECO:0000256" key="1">
    <source>
        <dbReference type="ARBA" id="ARBA00022692"/>
    </source>
</evidence>
<dbReference type="GO" id="GO:0005375">
    <property type="term" value="F:copper ion transmembrane transporter activity"/>
    <property type="evidence" value="ECO:0007669"/>
    <property type="project" value="UniProtKB-UniRule"/>
</dbReference>
<gene>
    <name evidence="5" type="ORF">C0Q70_17886</name>
</gene>
<evidence type="ECO:0000256" key="2">
    <source>
        <dbReference type="ARBA" id="ARBA00022989"/>
    </source>
</evidence>
<evidence type="ECO:0000313" key="6">
    <source>
        <dbReference type="Proteomes" id="UP000245119"/>
    </source>
</evidence>
<dbReference type="GO" id="GO:0016020">
    <property type="term" value="C:membrane"/>
    <property type="evidence" value="ECO:0007669"/>
    <property type="project" value="UniProtKB-SubCell"/>
</dbReference>
<protein>
    <recommendedName>
        <fullName evidence="4">Copper transport protein</fullName>
    </recommendedName>
</protein>
<dbReference type="InterPro" id="IPR007274">
    <property type="entry name" value="Cop_transporter"/>
</dbReference>